<reference evidence="2 3" key="1">
    <citation type="submission" date="2021-03" db="EMBL/GenBank/DDBJ databases">
        <title>Genomic Encyclopedia of Type Strains, Phase IV (KMG-IV): sequencing the most valuable type-strain genomes for metagenomic binning, comparative biology and taxonomic classification.</title>
        <authorList>
            <person name="Goeker M."/>
        </authorList>
    </citation>
    <scope>NUCLEOTIDE SEQUENCE [LARGE SCALE GENOMIC DNA]</scope>
    <source>
        <strain evidence="2 3">DSM 26048</strain>
    </source>
</reference>
<feature type="domain" description="Polymerase nucleotidyl transferase" evidence="1">
    <location>
        <begin position="20"/>
        <end position="47"/>
    </location>
</feature>
<keyword evidence="3" id="KW-1185">Reference proteome</keyword>
<dbReference type="InterPro" id="IPR043519">
    <property type="entry name" value="NT_sf"/>
</dbReference>
<dbReference type="InterPro" id="IPR002934">
    <property type="entry name" value="Polymerase_NTP_transf_dom"/>
</dbReference>
<dbReference type="Pfam" id="PF01909">
    <property type="entry name" value="NTP_transf_2"/>
    <property type="match status" value="1"/>
</dbReference>
<sequence length="48" mass="5326">MNIYGQKLLLAQKLISELDIPGVIFAFVGGSVGRGDDDEWSDIDLRIF</sequence>
<comment type="caution">
    <text evidence="2">The sequence shown here is derived from an EMBL/GenBank/DDBJ whole genome shotgun (WGS) entry which is preliminary data.</text>
</comment>
<accession>A0ABS4J3N8</accession>
<evidence type="ECO:0000313" key="2">
    <source>
        <dbReference type="EMBL" id="MBP1994459.1"/>
    </source>
</evidence>
<evidence type="ECO:0000313" key="3">
    <source>
        <dbReference type="Proteomes" id="UP001519287"/>
    </source>
</evidence>
<proteinExistence type="predicted"/>
<organism evidence="2 3">
    <name type="scientific">Paenibacillus eucommiae</name>
    <dbReference type="NCBI Taxonomy" id="1355755"/>
    <lineage>
        <taxon>Bacteria</taxon>
        <taxon>Bacillati</taxon>
        <taxon>Bacillota</taxon>
        <taxon>Bacilli</taxon>
        <taxon>Bacillales</taxon>
        <taxon>Paenibacillaceae</taxon>
        <taxon>Paenibacillus</taxon>
    </lineage>
</organism>
<protein>
    <submittedName>
        <fullName evidence="2">Nucleotidyltransferase</fullName>
    </submittedName>
</protein>
<evidence type="ECO:0000259" key="1">
    <source>
        <dbReference type="Pfam" id="PF01909"/>
    </source>
</evidence>
<gene>
    <name evidence="2" type="ORF">J2Z66_006095</name>
</gene>
<dbReference type="EMBL" id="JAGGLB010000025">
    <property type="protein sequence ID" value="MBP1994459.1"/>
    <property type="molecule type" value="Genomic_DNA"/>
</dbReference>
<dbReference type="Proteomes" id="UP001519287">
    <property type="component" value="Unassembled WGS sequence"/>
</dbReference>
<dbReference type="Gene3D" id="3.30.460.10">
    <property type="entry name" value="Beta Polymerase, domain 2"/>
    <property type="match status" value="1"/>
</dbReference>
<dbReference type="SUPFAM" id="SSF81301">
    <property type="entry name" value="Nucleotidyltransferase"/>
    <property type="match status" value="1"/>
</dbReference>
<dbReference type="RefSeq" id="WP_209976299.1">
    <property type="nucleotide sequence ID" value="NZ_JAGGLB010000025.1"/>
</dbReference>
<name>A0ABS4J3N8_9BACL</name>